<sequence>MGAKESKTSCVEIVRCCFPKKMRKNKIHHLDLGEEETSPVPKLPHGVLFVAPRLLALQDLSIEDECCASSASIAISEESTAISEESTAISEESTAISEESTAISEESTAISDTSSGTSRPESASSSHTCYGNMYGDYRRARAPSHNSDCSDEEGAEARIQPLTRLLESVIDSRMRIEALGQLPNATQYVQKGTQGQGVLTVIRVAEALDNSRAPCVKASEEDV</sequence>
<dbReference type="EMBL" id="GG666603">
    <property type="protein sequence ID" value="EEN50087.1"/>
    <property type="molecule type" value="Genomic_DNA"/>
</dbReference>
<dbReference type="InParanoid" id="C3ZB50"/>
<feature type="compositionally biased region" description="Polar residues" evidence="1">
    <location>
        <begin position="112"/>
        <end position="127"/>
    </location>
</feature>
<accession>C3ZB50</accession>
<feature type="region of interest" description="Disordered" evidence="1">
    <location>
        <begin position="78"/>
        <end position="127"/>
    </location>
</feature>
<protein>
    <submittedName>
        <fullName evidence="2">Uncharacterized protein</fullName>
    </submittedName>
</protein>
<name>C3ZB50_BRAFL</name>
<organism>
    <name type="scientific">Branchiostoma floridae</name>
    <name type="common">Florida lancelet</name>
    <name type="synonym">Amphioxus</name>
    <dbReference type="NCBI Taxonomy" id="7739"/>
    <lineage>
        <taxon>Eukaryota</taxon>
        <taxon>Metazoa</taxon>
        <taxon>Chordata</taxon>
        <taxon>Cephalochordata</taxon>
        <taxon>Leptocardii</taxon>
        <taxon>Amphioxiformes</taxon>
        <taxon>Branchiostomatidae</taxon>
        <taxon>Branchiostoma</taxon>
    </lineage>
</organism>
<evidence type="ECO:0000313" key="2">
    <source>
        <dbReference type="EMBL" id="EEN50087.1"/>
    </source>
</evidence>
<dbReference type="AlphaFoldDB" id="C3ZB50"/>
<evidence type="ECO:0000256" key="1">
    <source>
        <dbReference type="SAM" id="MobiDB-lite"/>
    </source>
</evidence>
<feature type="compositionally biased region" description="Low complexity" evidence="1">
    <location>
        <begin position="78"/>
        <end position="111"/>
    </location>
</feature>
<gene>
    <name evidence="2" type="ORF">BRAFLDRAFT_68484</name>
</gene>
<proteinExistence type="predicted"/>
<reference evidence="2" key="1">
    <citation type="journal article" date="2008" name="Nature">
        <title>The amphioxus genome and the evolution of the chordate karyotype.</title>
        <authorList>
            <consortium name="US DOE Joint Genome Institute (JGI-PGF)"/>
            <person name="Putnam N.H."/>
            <person name="Butts T."/>
            <person name="Ferrier D.E.K."/>
            <person name="Furlong R.F."/>
            <person name="Hellsten U."/>
            <person name="Kawashima T."/>
            <person name="Robinson-Rechavi M."/>
            <person name="Shoguchi E."/>
            <person name="Terry A."/>
            <person name="Yu J.-K."/>
            <person name="Benito-Gutierrez E.L."/>
            <person name="Dubchak I."/>
            <person name="Garcia-Fernandez J."/>
            <person name="Gibson-Brown J.J."/>
            <person name="Grigoriev I.V."/>
            <person name="Horton A.C."/>
            <person name="de Jong P.J."/>
            <person name="Jurka J."/>
            <person name="Kapitonov V.V."/>
            <person name="Kohara Y."/>
            <person name="Kuroki Y."/>
            <person name="Lindquist E."/>
            <person name="Lucas S."/>
            <person name="Osoegawa K."/>
            <person name="Pennacchio L.A."/>
            <person name="Salamov A.A."/>
            <person name="Satou Y."/>
            <person name="Sauka-Spengler T."/>
            <person name="Schmutz J."/>
            <person name="Shin-I T."/>
            <person name="Toyoda A."/>
            <person name="Bronner-Fraser M."/>
            <person name="Fujiyama A."/>
            <person name="Holland L.Z."/>
            <person name="Holland P.W.H."/>
            <person name="Satoh N."/>
            <person name="Rokhsar D.S."/>
        </authorList>
    </citation>
    <scope>NUCLEOTIDE SEQUENCE [LARGE SCALE GENOMIC DNA]</scope>
    <source>
        <strain evidence="2">S238N-H82</strain>
        <tissue evidence="2">Testes</tissue>
    </source>
</reference>